<feature type="compositionally biased region" description="Basic residues" evidence="6">
    <location>
        <begin position="112"/>
        <end position="122"/>
    </location>
</feature>
<dbReference type="GO" id="GO:0005634">
    <property type="term" value="C:nucleus"/>
    <property type="evidence" value="ECO:0007669"/>
    <property type="project" value="UniProtKB-SubCell"/>
</dbReference>
<organism evidence="10 11">
    <name type="scientific">Erythranthe guttata</name>
    <name type="common">Yellow monkey flower</name>
    <name type="synonym">Mimulus guttatus</name>
    <dbReference type="NCBI Taxonomy" id="4155"/>
    <lineage>
        <taxon>Eukaryota</taxon>
        <taxon>Viridiplantae</taxon>
        <taxon>Streptophyta</taxon>
        <taxon>Embryophyta</taxon>
        <taxon>Tracheophyta</taxon>
        <taxon>Spermatophyta</taxon>
        <taxon>Magnoliopsida</taxon>
        <taxon>eudicotyledons</taxon>
        <taxon>Gunneridae</taxon>
        <taxon>Pentapetalae</taxon>
        <taxon>asterids</taxon>
        <taxon>lamiids</taxon>
        <taxon>Lamiales</taxon>
        <taxon>Phrymaceae</taxon>
        <taxon>Erythranthe</taxon>
    </lineage>
</organism>
<dbReference type="SUPFAM" id="SSF46689">
    <property type="entry name" value="Homeodomain-like"/>
    <property type="match status" value="1"/>
</dbReference>
<dbReference type="InterPro" id="IPR017884">
    <property type="entry name" value="SANT_dom"/>
</dbReference>
<gene>
    <name evidence="10" type="ORF">MIMGU_mgv1a008764mg</name>
</gene>
<dbReference type="PROSITE" id="PS51293">
    <property type="entry name" value="SANT"/>
    <property type="match status" value="1"/>
</dbReference>
<dbReference type="CDD" id="cd00167">
    <property type="entry name" value="SANT"/>
    <property type="match status" value="1"/>
</dbReference>
<dbReference type="PANTHER" id="PTHR12802:SF155">
    <property type="entry name" value="DEUBIQUITINASE MYSM1"/>
    <property type="match status" value="1"/>
</dbReference>
<keyword evidence="3" id="KW-0238">DNA-binding</keyword>
<dbReference type="AlphaFoldDB" id="A0A022RG29"/>
<evidence type="ECO:0000256" key="2">
    <source>
        <dbReference type="ARBA" id="ARBA00023015"/>
    </source>
</evidence>
<dbReference type="SMART" id="SM00717">
    <property type="entry name" value="SANT"/>
    <property type="match status" value="1"/>
</dbReference>
<proteinExistence type="predicted"/>
<accession>A0A022RG29</accession>
<evidence type="ECO:0000256" key="3">
    <source>
        <dbReference type="ARBA" id="ARBA00023125"/>
    </source>
</evidence>
<evidence type="ECO:0000256" key="6">
    <source>
        <dbReference type="SAM" id="MobiDB-lite"/>
    </source>
</evidence>
<feature type="compositionally biased region" description="Polar residues" evidence="6">
    <location>
        <begin position="311"/>
        <end position="327"/>
    </location>
</feature>
<dbReference type="GO" id="GO:0003677">
    <property type="term" value="F:DNA binding"/>
    <property type="evidence" value="ECO:0007669"/>
    <property type="project" value="UniProtKB-KW"/>
</dbReference>
<keyword evidence="11" id="KW-1185">Reference proteome</keyword>
<evidence type="ECO:0000256" key="5">
    <source>
        <dbReference type="ARBA" id="ARBA00023242"/>
    </source>
</evidence>
<evidence type="ECO:0000313" key="11">
    <source>
        <dbReference type="Proteomes" id="UP000030748"/>
    </source>
</evidence>
<dbReference type="PROSITE" id="PS50090">
    <property type="entry name" value="MYB_LIKE"/>
    <property type="match status" value="1"/>
</dbReference>
<dbReference type="InterPro" id="IPR009057">
    <property type="entry name" value="Homeodomain-like_sf"/>
</dbReference>
<sequence>MGSLQEEENGCKKIEIIPLKEQFSPVDDCGLKVRKPYTITKQRERWTEEEHKKFLEALKLYGRAWRKIEEHVGTKTAVQIRSHAQKFFSKVVRESNTIDGIPVKPIEIPPPRPKRKPMHPYPRKLVSPLKMGISIQEENIPAASPSTSEDENQSPTSVLSAVASDSSSDLALNDSDTEAPKFLPEDCQIGNSSEDERKNLESEISSSCGQESNESSAQSLKLFGKILLINSTVETCDRSTTPVYSNEIKTSNISCTQTTSDKWGPFPWLTLEVHNPTPVKAQPLYNDEKTFSSSTGSNSCPQRRGEDERAFSSNKLSRKISGSSVNSRRGFMPYKRCLVKQDSNVSSTEIDEEREKETIRLCL</sequence>
<dbReference type="PANTHER" id="PTHR12802">
    <property type="entry name" value="SWI/SNF COMPLEX-RELATED"/>
    <property type="match status" value="1"/>
</dbReference>
<dbReference type="PROSITE" id="PS51294">
    <property type="entry name" value="HTH_MYB"/>
    <property type="match status" value="1"/>
</dbReference>
<evidence type="ECO:0000259" key="8">
    <source>
        <dbReference type="PROSITE" id="PS51293"/>
    </source>
</evidence>
<dbReference type="Pfam" id="PF00249">
    <property type="entry name" value="Myb_DNA-binding"/>
    <property type="match status" value="1"/>
</dbReference>
<feature type="compositionally biased region" description="Low complexity" evidence="6">
    <location>
        <begin position="157"/>
        <end position="174"/>
    </location>
</feature>
<reference evidence="10 11" key="1">
    <citation type="journal article" date="2013" name="Proc. Natl. Acad. Sci. U.S.A.">
        <title>Fine-scale variation in meiotic recombination in Mimulus inferred from population shotgun sequencing.</title>
        <authorList>
            <person name="Hellsten U."/>
            <person name="Wright K.M."/>
            <person name="Jenkins J."/>
            <person name="Shu S."/>
            <person name="Yuan Y."/>
            <person name="Wessler S.R."/>
            <person name="Schmutz J."/>
            <person name="Willis J.H."/>
            <person name="Rokhsar D.S."/>
        </authorList>
    </citation>
    <scope>NUCLEOTIDE SEQUENCE [LARGE SCALE GENOMIC DNA]</scope>
    <source>
        <strain evidence="11">cv. DUN x IM62</strain>
    </source>
</reference>
<feature type="region of interest" description="Disordered" evidence="6">
    <location>
        <begin position="141"/>
        <end position="213"/>
    </location>
</feature>
<evidence type="ECO:0000256" key="4">
    <source>
        <dbReference type="ARBA" id="ARBA00023163"/>
    </source>
</evidence>
<evidence type="ECO:0000313" key="10">
    <source>
        <dbReference type="EMBL" id="EYU38934.1"/>
    </source>
</evidence>
<feature type="region of interest" description="Disordered" evidence="6">
    <location>
        <begin position="103"/>
        <end position="124"/>
    </location>
</feature>
<feature type="domain" description="HTH myb-type" evidence="9">
    <location>
        <begin position="38"/>
        <end position="92"/>
    </location>
</feature>
<dbReference type="STRING" id="4155.A0A022RG29"/>
<keyword evidence="4" id="KW-0804">Transcription</keyword>
<dbReference type="EMBL" id="KI630469">
    <property type="protein sequence ID" value="EYU38934.1"/>
    <property type="molecule type" value="Genomic_DNA"/>
</dbReference>
<evidence type="ECO:0000259" key="9">
    <source>
        <dbReference type="PROSITE" id="PS51294"/>
    </source>
</evidence>
<dbReference type="eggNOG" id="KOG0724">
    <property type="taxonomic scope" value="Eukaryota"/>
</dbReference>
<dbReference type="OMA" id="ENGCKKI"/>
<dbReference type="GO" id="GO:0010468">
    <property type="term" value="P:regulation of gene expression"/>
    <property type="evidence" value="ECO:0007669"/>
    <property type="project" value="UniProtKB-ARBA"/>
</dbReference>
<feature type="domain" description="SANT" evidence="8">
    <location>
        <begin position="41"/>
        <end position="92"/>
    </location>
</feature>
<keyword evidence="2" id="KW-0805">Transcription regulation</keyword>
<name>A0A022RG29_ERYGU</name>
<evidence type="ECO:0000259" key="7">
    <source>
        <dbReference type="PROSITE" id="PS50090"/>
    </source>
</evidence>
<keyword evidence="5" id="KW-0539">Nucleus</keyword>
<dbReference type="InterPro" id="IPR001005">
    <property type="entry name" value="SANT/Myb"/>
</dbReference>
<dbReference type="OrthoDB" id="118550at2759"/>
<dbReference type="NCBIfam" id="TIGR01557">
    <property type="entry name" value="myb_SHAQKYF"/>
    <property type="match status" value="1"/>
</dbReference>
<evidence type="ECO:0000256" key="1">
    <source>
        <dbReference type="ARBA" id="ARBA00004123"/>
    </source>
</evidence>
<dbReference type="Proteomes" id="UP000030748">
    <property type="component" value="Unassembled WGS sequence"/>
</dbReference>
<feature type="compositionally biased region" description="Polar residues" evidence="6">
    <location>
        <begin position="291"/>
        <end position="301"/>
    </location>
</feature>
<protein>
    <submittedName>
        <fullName evidence="10">Uncharacterized protein</fullName>
    </submittedName>
</protein>
<feature type="domain" description="Myb-like" evidence="7">
    <location>
        <begin position="38"/>
        <end position="88"/>
    </location>
</feature>
<feature type="region of interest" description="Disordered" evidence="6">
    <location>
        <begin position="280"/>
        <end position="327"/>
    </location>
</feature>
<dbReference type="FunFam" id="1.10.10.60:FF:000023">
    <property type="entry name" value="protein REVEILLE 6 isoform X1"/>
    <property type="match status" value="1"/>
</dbReference>
<comment type="subcellular location">
    <subcellularLocation>
        <location evidence="1">Nucleus</location>
    </subcellularLocation>
</comment>
<dbReference type="Gene3D" id="1.10.10.60">
    <property type="entry name" value="Homeodomain-like"/>
    <property type="match status" value="1"/>
</dbReference>
<dbReference type="PhylomeDB" id="A0A022RG29"/>
<dbReference type="InterPro" id="IPR006447">
    <property type="entry name" value="Myb_dom_plants"/>
</dbReference>
<dbReference type="InterPro" id="IPR017930">
    <property type="entry name" value="Myb_dom"/>
</dbReference>
<dbReference type="KEGG" id="egt:105956279"/>